<evidence type="ECO:0000313" key="3">
    <source>
        <dbReference type="Proteomes" id="UP000076532"/>
    </source>
</evidence>
<evidence type="ECO:0000256" key="1">
    <source>
        <dbReference type="SAM" id="MobiDB-lite"/>
    </source>
</evidence>
<feature type="compositionally biased region" description="Polar residues" evidence="1">
    <location>
        <begin position="69"/>
        <end position="115"/>
    </location>
</feature>
<feature type="region of interest" description="Disordered" evidence="1">
    <location>
        <begin position="1"/>
        <end position="221"/>
    </location>
</feature>
<dbReference type="STRING" id="436010.A0A166MAB7"/>
<feature type="compositionally biased region" description="Low complexity" evidence="1">
    <location>
        <begin position="34"/>
        <end position="54"/>
    </location>
</feature>
<dbReference type="Proteomes" id="UP000076532">
    <property type="component" value="Unassembled WGS sequence"/>
</dbReference>
<dbReference type="OrthoDB" id="3253876at2759"/>
<protein>
    <submittedName>
        <fullName evidence="2">Uncharacterized protein</fullName>
    </submittedName>
</protein>
<feature type="compositionally biased region" description="Low complexity" evidence="1">
    <location>
        <begin position="187"/>
        <end position="211"/>
    </location>
</feature>
<feature type="compositionally biased region" description="Low complexity" evidence="1">
    <location>
        <begin position="116"/>
        <end position="156"/>
    </location>
</feature>
<proteinExistence type="predicted"/>
<name>A0A166MAB7_9AGAM</name>
<sequence>MYAQNHGTQSPGLSNNPFLSDPNDAHQRFPDLTSSSSAFSASPQQGYSSAQAQQGYGGSYNGYNSTAGLPQSPTFASSNSFGQQQQYPLQSNPTGYGMSPYQNQSQMSYQPTGYGQSQPQQPQQPLQQFPQQTGMGMSGFGQQQQGLQPSYQQYQQPGGGQGYGQAPAMQQQIGYQDVAQFDPYAPQPQQQQQQQQQQQSQQHQRQPSQTQASSSNPSHPREYIRTHKAELEKWDNYAWKQVLGAFDGLKDAWTARKTEAEARMLQVQQDYGFTGQQEVARLAGLRKDAELNADSVAASSYQMHEVFQGYRQSGDVASKRRVREATNAALSNLPDWPAATF</sequence>
<reference evidence="2 3" key="1">
    <citation type="journal article" date="2016" name="Mol. Biol. Evol.">
        <title>Comparative Genomics of Early-Diverging Mushroom-Forming Fungi Provides Insights into the Origins of Lignocellulose Decay Capabilities.</title>
        <authorList>
            <person name="Nagy L.G."/>
            <person name="Riley R."/>
            <person name="Tritt A."/>
            <person name="Adam C."/>
            <person name="Daum C."/>
            <person name="Floudas D."/>
            <person name="Sun H."/>
            <person name="Yadav J.S."/>
            <person name="Pangilinan J."/>
            <person name="Larsson K.H."/>
            <person name="Matsuura K."/>
            <person name="Barry K."/>
            <person name="Labutti K."/>
            <person name="Kuo R."/>
            <person name="Ohm R.A."/>
            <person name="Bhattacharya S.S."/>
            <person name="Shirouzu T."/>
            <person name="Yoshinaga Y."/>
            <person name="Martin F.M."/>
            <person name="Grigoriev I.V."/>
            <person name="Hibbett D.S."/>
        </authorList>
    </citation>
    <scope>NUCLEOTIDE SEQUENCE [LARGE SCALE GENOMIC DNA]</scope>
    <source>
        <strain evidence="2 3">CBS 109695</strain>
    </source>
</reference>
<organism evidence="2 3">
    <name type="scientific">Athelia psychrophila</name>
    <dbReference type="NCBI Taxonomy" id="1759441"/>
    <lineage>
        <taxon>Eukaryota</taxon>
        <taxon>Fungi</taxon>
        <taxon>Dikarya</taxon>
        <taxon>Basidiomycota</taxon>
        <taxon>Agaricomycotina</taxon>
        <taxon>Agaricomycetes</taxon>
        <taxon>Agaricomycetidae</taxon>
        <taxon>Atheliales</taxon>
        <taxon>Atheliaceae</taxon>
        <taxon>Athelia</taxon>
    </lineage>
</organism>
<dbReference type="EMBL" id="KV417530">
    <property type="protein sequence ID" value="KZP23795.1"/>
    <property type="molecule type" value="Genomic_DNA"/>
</dbReference>
<feature type="compositionally biased region" description="Polar residues" evidence="1">
    <location>
        <begin position="1"/>
        <end position="18"/>
    </location>
</feature>
<dbReference type="AlphaFoldDB" id="A0A166MAB7"/>
<evidence type="ECO:0000313" key="2">
    <source>
        <dbReference type="EMBL" id="KZP23795.1"/>
    </source>
</evidence>
<gene>
    <name evidence="2" type="ORF">FIBSPDRAFT_822931</name>
</gene>
<accession>A0A166MAB7</accession>
<keyword evidence="3" id="KW-1185">Reference proteome</keyword>